<sequence>MSDPKRPSVIRNTGLNYLGQAYALLIGILILPFYLGHLGAEAYGLIGFFAVLQAWLQLLDAGMSPALVRQVAHYRGQGDIAARPGPAGRLLRSFELLLLPIALAASVAIYLASGWIAHTWLQARELSPGTIMQCISLMGLMVGMRLYVTLYKSGLQGVELHGWLNAANMLIATLRYFGGLFLVAYVSQEPLHFFVFQTAVTLVETLAFAGKAYAQLASPRLFSGIDWRVVRPVLPFAGGMCFTSLLWIVLTQLDKVLLSKVLLLKEYGYFSLVALITTGIMTLTNPLVQTLLPRMTMLVAEGRIDEMEKLYLNASRFVCSVLFPMAAVIAWHGQSLIFAWTGDPLAAEWSARMLLWYAPGSALMAVGAFQFYLQYAYGQLRLHIWYSVISTAISVPIVVYAALVHGAYGAALAWFFLRLATFMVWPPMVHRRFARDLHRTWLSEMLRITAMTALGLLIGEPLFALIVSENRFEILVALATSGSICLLLVAASSKPLLLKLHLLITKRASKDGIEERASLD</sequence>
<dbReference type="InterPro" id="IPR050833">
    <property type="entry name" value="Poly_Biosynth_Transport"/>
</dbReference>
<feature type="transmembrane region" description="Helical" evidence="6">
    <location>
        <begin position="42"/>
        <end position="59"/>
    </location>
</feature>
<comment type="caution">
    <text evidence="7">The sequence shown here is derived from an EMBL/GenBank/DDBJ whole genome shotgun (WGS) entry which is preliminary data.</text>
</comment>
<feature type="transmembrane region" description="Helical" evidence="6">
    <location>
        <begin position="269"/>
        <end position="292"/>
    </location>
</feature>
<dbReference type="PANTHER" id="PTHR30250:SF26">
    <property type="entry name" value="PSMA PROTEIN"/>
    <property type="match status" value="1"/>
</dbReference>
<dbReference type="HOGENOM" id="CLU_040791_0_0_6"/>
<organism evidence="7 8">
    <name type="scientific">Stutzerimonas stutzeri KOS6</name>
    <dbReference type="NCBI Taxonomy" id="1218352"/>
    <lineage>
        <taxon>Bacteria</taxon>
        <taxon>Pseudomonadati</taxon>
        <taxon>Pseudomonadota</taxon>
        <taxon>Gammaproteobacteria</taxon>
        <taxon>Pseudomonadales</taxon>
        <taxon>Pseudomonadaceae</taxon>
        <taxon>Stutzerimonas</taxon>
    </lineage>
</organism>
<evidence type="ECO:0000256" key="1">
    <source>
        <dbReference type="ARBA" id="ARBA00004651"/>
    </source>
</evidence>
<dbReference type="EMBL" id="AMCZ02000003">
    <property type="protein sequence ID" value="EWC42643.1"/>
    <property type="molecule type" value="Genomic_DNA"/>
</dbReference>
<dbReference type="AlphaFoldDB" id="A0A061JV36"/>
<feature type="transmembrane region" description="Helical" evidence="6">
    <location>
        <begin position="474"/>
        <end position="497"/>
    </location>
</feature>
<evidence type="ECO:0000256" key="4">
    <source>
        <dbReference type="ARBA" id="ARBA00022989"/>
    </source>
</evidence>
<dbReference type="GO" id="GO:0005886">
    <property type="term" value="C:plasma membrane"/>
    <property type="evidence" value="ECO:0007669"/>
    <property type="project" value="UniProtKB-SubCell"/>
</dbReference>
<feature type="transmembrane region" description="Helical" evidence="6">
    <location>
        <begin position="163"/>
        <end position="185"/>
    </location>
</feature>
<dbReference type="eggNOG" id="COG2244">
    <property type="taxonomic scope" value="Bacteria"/>
</dbReference>
<keyword evidence="5 6" id="KW-0472">Membrane</keyword>
<reference evidence="7 8" key="1">
    <citation type="journal article" date="2013" name="Genome Announc.">
        <title>Draft Genome of the Nitrogen-Fixing Bacterium Pseudomonas stutzeri Strain KOS6 Isolated from Industrial Hydrocarbon Sludge.</title>
        <authorList>
            <person name="Grigoryeva T.V."/>
            <person name="Laikov A.V."/>
            <person name="Naumova R.P."/>
            <person name="Manolov A.I."/>
            <person name="Larin A.K."/>
            <person name="Karpova I.Y."/>
            <person name="Semashko T.A."/>
            <person name="Alexeev D.G."/>
            <person name="Kostryukova E.S."/>
            <person name="Muller R."/>
            <person name="Govorun V.M."/>
        </authorList>
    </citation>
    <scope>NUCLEOTIDE SEQUENCE [LARGE SCALE GENOMIC DNA]</scope>
    <source>
        <strain evidence="7 8">KOS6</strain>
    </source>
</reference>
<proteinExistence type="predicted"/>
<dbReference type="Pfam" id="PF01943">
    <property type="entry name" value="Polysacc_synt"/>
    <property type="match status" value="1"/>
</dbReference>
<name>A0A061JV36_STUST</name>
<keyword evidence="3 6" id="KW-0812">Transmembrane</keyword>
<keyword evidence="2" id="KW-1003">Cell membrane</keyword>
<dbReference type="Proteomes" id="UP000026923">
    <property type="component" value="Unassembled WGS sequence"/>
</dbReference>
<evidence type="ECO:0000313" key="7">
    <source>
        <dbReference type="EMBL" id="EWC42643.1"/>
    </source>
</evidence>
<dbReference type="PANTHER" id="PTHR30250">
    <property type="entry name" value="PST FAMILY PREDICTED COLANIC ACID TRANSPORTER"/>
    <property type="match status" value="1"/>
</dbReference>
<gene>
    <name evidence="7" type="ORF">B597_004340</name>
</gene>
<dbReference type="RefSeq" id="WP_024162366.1">
    <property type="nucleotide sequence ID" value="NZ_KK020676.1"/>
</dbReference>
<feature type="transmembrane region" description="Helical" evidence="6">
    <location>
        <begin position="353"/>
        <end position="372"/>
    </location>
</feature>
<accession>A0A061JV36</accession>
<feature type="transmembrane region" description="Helical" evidence="6">
    <location>
        <begin position="130"/>
        <end position="151"/>
    </location>
</feature>
<feature type="transmembrane region" description="Helical" evidence="6">
    <location>
        <begin position="446"/>
        <end position="468"/>
    </location>
</feature>
<protein>
    <submittedName>
        <fullName evidence="7">Polysaccharide biosynthesis protein</fullName>
    </submittedName>
</protein>
<evidence type="ECO:0000256" key="3">
    <source>
        <dbReference type="ARBA" id="ARBA00022692"/>
    </source>
</evidence>
<feature type="transmembrane region" description="Helical" evidence="6">
    <location>
        <begin position="191"/>
        <end position="209"/>
    </location>
</feature>
<evidence type="ECO:0000256" key="6">
    <source>
        <dbReference type="SAM" id="Phobius"/>
    </source>
</evidence>
<evidence type="ECO:0000256" key="2">
    <source>
        <dbReference type="ARBA" id="ARBA00022475"/>
    </source>
</evidence>
<dbReference type="OrthoDB" id="653189at2"/>
<keyword evidence="4 6" id="KW-1133">Transmembrane helix</keyword>
<dbReference type="InterPro" id="IPR002797">
    <property type="entry name" value="Polysacc_synth"/>
</dbReference>
<comment type="subcellular location">
    <subcellularLocation>
        <location evidence="1">Cell membrane</location>
        <topology evidence="1">Multi-pass membrane protein</topology>
    </subcellularLocation>
</comment>
<feature type="transmembrane region" description="Helical" evidence="6">
    <location>
        <begin position="313"/>
        <end position="333"/>
    </location>
</feature>
<evidence type="ECO:0000256" key="5">
    <source>
        <dbReference type="ARBA" id="ARBA00023136"/>
    </source>
</evidence>
<feature type="transmembrane region" description="Helical" evidence="6">
    <location>
        <begin position="96"/>
        <end position="118"/>
    </location>
</feature>
<evidence type="ECO:0000313" key="8">
    <source>
        <dbReference type="Proteomes" id="UP000026923"/>
    </source>
</evidence>
<feature type="transmembrane region" description="Helical" evidence="6">
    <location>
        <begin position="229"/>
        <end position="249"/>
    </location>
</feature>
<feature type="transmembrane region" description="Helical" evidence="6">
    <location>
        <begin position="15"/>
        <end position="36"/>
    </location>
</feature>